<comment type="similarity">
    <text evidence="10">Belongs to the CcmE/CycJ family.</text>
</comment>
<dbReference type="PROSITE" id="PS51257">
    <property type="entry name" value="PROKAR_LIPOPROTEIN"/>
    <property type="match status" value="1"/>
</dbReference>
<feature type="binding site" description="axial binding residue" evidence="10 11">
    <location>
        <position position="128"/>
    </location>
    <ligand>
        <name>heme</name>
        <dbReference type="ChEBI" id="CHEBI:30413"/>
    </ligand>
    <ligandPart>
        <name>Fe</name>
        <dbReference type="ChEBI" id="CHEBI:18248"/>
    </ligandPart>
</feature>
<sequence>MTRTRRRRLLLVTCLLVGLSGACALMLTAFKQDMLYFHEPSAIAAGNVPINTRFRVGGLVATGSVERPGNGLSVHFAISDCHATVPVRYRGTLPDLFREGQGVIAYGKLDGRGAFVADRILAKHDSTYMSPDTARALNAGTSDACMPANMQASR</sequence>
<dbReference type="Gene3D" id="2.40.50.140">
    <property type="entry name" value="Nucleic acid-binding proteins"/>
    <property type="match status" value="1"/>
</dbReference>
<keyword evidence="10" id="KW-1003">Cell membrane</keyword>
<comment type="caution">
    <text evidence="12">The sequence shown here is derived from an EMBL/GenBank/DDBJ whole genome shotgun (WGS) entry which is preliminary data.</text>
</comment>
<dbReference type="OrthoDB" id="9793584at2"/>
<dbReference type="PANTHER" id="PTHR34128">
    <property type="entry name" value="CYTOCHROME C-TYPE BIOGENESIS PROTEIN CCME HOMOLOG, MITOCHONDRIAL"/>
    <property type="match status" value="1"/>
</dbReference>
<evidence type="ECO:0000256" key="10">
    <source>
        <dbReference type="HAMAP-Rule" id="MF_01959"/>
    </source>
</evidence>
<keyword evidence="4 10" id="KW-0479">Metal-binding</keyword>
<evidence type="ECO:0000256" key="6">
    <source>
        <dbReference type="ARBA" id="ARBA00022968"/>
    </source>
</evidence>
<evidence type="ECO:0000256" key="4">
    <source>
        <dbReference type="ARBA" id="ARBA00022723"/>
    </source>
</evidence>
<dbReference type="InParanoid" id="A0A423Q2A2"/>
<gene>
    <name evidence="10" type="primary">ccmE</name>
    <name evidence="10" type="synonym">cycJ</name>
    <name evidence="12" type="ORF">SAJA_00680</name>
</gene>
<dbReference type="FunCoup" id="A0A423Q2A2">
    <property type="interactions" value="42"/>
</dbReference>
<feature type="topological domain" description="Extracellular" evidence="10">
    <location>
        <begin position="30"/>
        <end position="154"/>
    </location>
</feature>
<dbReference type="GO" id="GO:0046872">
    <property type="term" value="F:metal ion binding"/>
    <property type="evidence" value="ECO:0007669"/>
    <property type="project" value="UniProtKB-KW"/>
</dbReference>
<dbReference type="EMBL" id="AYKG01000001">
    <property type="protein sequence ID" value="ROO32786.1"/>
    <property type="molecule type" value="Genomic_DNA"/>
</dbReference>
<dbReference type="GO" id="GO:0017004">
    <property type="term" value="P:cytochrome complex assembly"/>
    <property type="evidence" value="ECO:0007669"/>
    <property type="project" value="UniProtKB-KW"/>
</dbReference>
<dbReference type="NCBIfam" id="NF009727">
    <property type="entry name" value="PRK13254.1-1"/>
    <property type="match status" value="1"/>
</dbReference>
<keyword evidence="2 10" id="KW-0349">Heme</keyword>
<evidence type="ECO:0000256" key="1">
    <source>
        <dbReference type="ARBA" id="ARBA00004370"/>
    </source>
</evidence>
<protein>
    <recommendedName>
        <fullName evidence="10">Cytochrome c-type biogenesis protein CcmE</fullName>
    </recommendedName>
    <alternativeName>
        <fullName evidence="10">Cytochrome c maturation protein E</fullName>
    </alternativeName>
    <alternativeName>
        <fullName evidence="10">Heme chaperone CcmE</fullName>
    </alternativeName>
</protein>
<dbReference type="GO" id="GO:0017003">
    <property type="term" value="P:protein-heme linkage"/>
    <property type="evidence" value="ECO:0007669"/>
    <property type="project" value="UniProtKB-UniRule"/>
</dbReference>
<dbReference type="Pfam" id="PF03100">
    <property type="entry name" value="CcmE"/>
    <property type="match status" value="1"/>
</dbReference>
<dbReference type="GO" id="GO:0020037">
    <property type="term" value="F:heme binding"/>
    <property type="evidence" value="ECO:0007669"/>
    <property type="project" value="InterPro"/>
</dbReference>
<keyword evidence="7 10" id="KW-1133">Transmembrane helix</keyword>
<keyword evidence="8 10" id="KW-0408">Iron</keyword>
<keyword evidence="6 10" id="KW-0735">Signal-anchor</keyword>
<comment type="subcellular location">
    <subcellularLocation>
        <location evidence="10">Cell membrane</location>
        <topology evidence="10">Single-pass type II membrane protein</topology>
    </subcellularLocation>
    <subcellularLocation>
        <location evidence="1">Membrane</location>
    </subcellularLocation>
</comment>
<evidence type="ECO:0000256" key="8">
    <source>
        <dbReference type="ARBA" id="ARBA00023004"/>
    </source>
</evidence>
<evidence type="ECO:0000256" key="5">
    <source>
        <dbReference type="ARBA" id="ARBA00022748"/>
    </source>
</evidence>
<accession>A0A423Q2A2</accession>
<dbReference type="AlphaFoldDB" id="A0A423Q2A2"/>
<reference evidence="12 13" key="1">
    <citation type="submission" date="2013-10" db="EMBL/GenBank/DDBJ databases">
        <title>Salinisphaera japonica YTM-1 Genome Sequencing.</title>
        <authorList>
            <person name="Lai Q."/>
            <person name="Li C."/>
            <person name="Shao Z."/>
        </authorList>
    </citation>
    <scope>NUCLEOTIDE SEQUENCE [LARGE SCALE GENOMIC DNA]</scope>
    <source>
        <strain evidence="12 13">YTM-1</strain>
    </source>
</reference>
<evidence type="ECO:0000313" key="13">
    <source>
        <dbReference type="Proteomes" id="UP000285310"/>
    </source>
</evidence>
<dbReference type="HAMAP" id="MF_01959">
    <property type="entry name" value="CcmE"/>
    <property type="match status" value="1"/>
</dbReference>
<dbReference type="GO" id="GO:0005886">
    <property type="term" value="C:plasma membrane"/>
    <property type="evidence" value="ECO:0007669"/>
    <property type="project" value="UniProtKB-SubCell"/>
</dbReference>
<evidence type="ECO:0000256" key="11">
    <source>
        <dbReference type="PIRSR" id="PIRSR604329-50"/>
    </source>
</evidence>
<dbReference type="InterPro" id="IPR012340">
    <property type="entry name" value="NA-bd_OB-fold"/>
</dbReference>
<comment type="function">
    <text evidence="10">Heme chaperone required for the biogenesis of c-type cytochromes. Transiently binds heme delivered by CcmC and transfers the heme to apo-cytochromes in a process facilitated by CcmF and CcmH.</text>
</comment>
<keyword evidence="9 10" id="KW-0472">Membrane</keyword>
<dbReference type="NCBIfam" id="NF009731">
    <property type="entry name" value="PRK13254.1-5"/>
    <property type="match status" value="1"/>
</dbReference>
<dbReference type="InterPro" id="IPR004329">
    <property type="entry name" value="CcmE"/>
</dbReference>
<keyword evidence="5 10" id="KW-0201">Cytochrome c-type biogenesis</keyword>
<evidence type="ECO:0000256" key="9">
    <source>
        <dbReference type="ARBA" id="ARBA00023136"/>
    </source>
</evidence>
<feature type="topological domain" description="Cytoplasmic" evidence="10">
    <location>
        <begin position="1"/>
        <end position="8"/>
    </location>
</feature>
<evidence type="ECO:0000313" key="12">
    <source>
        <dbReference type="EMBL" id="ROO32786.1"/>
    </source>
</evidence>
<keyword evidence="3 10" id="KW-0812">Transmembrane</keyword>
<keyword evidence="13" id="KW-1185">Reference proteome</keyword>
<dbReference type="NCBIfam" id="NF009729">
    <property type="entry name" value="PRK13254.1-3"/>
    <property type="match status" value="1"/>
</dbReference>
<evidence type="ECO:0000256" key="3">
    <source>
        <dbReference type="ARBA" id="ARBA00022692"/>
    </source>
</evidence>
<feature type="binding site" description="covalent" evidence="10 11">
    <location>
        <position position="124"/>
    </location>
    <ligand>
        <name>heme</name>
        <dbReference type="ChEBI" id="CHEBI:30413"/>
    </ligand>
</feature>
<proteinExistence type="inferred from homology"/>
<evidence type="ECO:0000256" key="7">
    <source>
        <dbReference type="ARBA" id="ARBA00022989"/>
    </source>
</evidence>
<dbReference type="RefSeq" id="WP_123656723.1">
    <property type="nucleotide sequence ID" value="NZ_AYKG01000001.1"/>
</dbReference>
<dbReference type="SUPFAM" id="SSF82093">
    <property type="entry name" value="Heme chaperone CcmE"/>
    <property type="match status" value="1"/>
</dbReference>
<evidence type="ECO:0000256" key="2">
    <source>
        <dbReference type="ARBA" id="ARBA00022617"/>
    </source>
</evidence>
<name>A0A423Q2A2_9GAMM</name>
<organism evidence="12 13">
    <name type="scientific">Salinisphaera japonica YTM-1</name>
    <dbReference type="NCBI Taxonomy" id="1209778"/>
    <lineage>
        <taxon>Bacteria</taxon>
        <taxon>Pseudomonadati</taxon>
        <taxon>Pseudomonadota</taxon>
        <taxon>Gammaproteobacteria</taxon>
        <taxon>Salinisphaerales</taxon>
        <taxon>Salinisphaeraceae</taxon>
        <taxon>Salinisphaera</taxon>
    </lineage>
</organism>
<dbReference type="Proteomes" id="UP000285310">
    <property type="component" value="Unassembled WGS sequence"/>
</dbReference>
<dbReference type="PANTHER" id="PTHR34128:SF2">
    <property type="entry name" value="CYTOCHROME C-TYPE BIOGENESIS PROTEIN CCME HOMOLOG, MITOCHONDRIAL"/>
    <property type="match status" value="1"/>
</dbReference>
<dbReference type="InterPro" id="IPR036127">
    <property type="entry name" value="CcmE-like_sf"/>
</dbReference>